<feature type="domain" description="BPL/LPL catalytic" evidence="1">
    <location>
        <begin position="34"/>
        <end position="238"/>
    </location>
</feature>
<dbReference type="KEGG" id="hhb:Hhub_1363"/>
<evidence type="ECO:0000313" key="2">
    <source>
        <dbReference type="EMBL" id="CQH47882.1"/>
    </source>
</evidence>
<proteinExistence type="predicted"/>
<dbReference type="Pfam" id="PF21948">
    <property type="entry name" value="LplA-B_cat"/>
    <property type="match status" value="1"/>
</dbReference>
<name>A0A0U5AAY4_9EURY</name>
<dbReference type="RefSeq" id="WP_059055633.1">
    <property type="nucleotide sequence ID" value="NZ_CEML01000002.1"/>
</dbReference>
<dbReference type="InterPro" id="IPR050664">
    <property type="entry name" value="Octanoyltrans_LipM/LipL"/>
</dbReference>
<dbReference type="PANTHER" id="PTHR43679">
    <property type="entry name" value="OCTANOYLTRANSFERASE LIPM-RELATED"/>
    <property type="match status" value="1"/>
</dbReference>
<gene>
    <name evidence="2" type="primary">lpl1</name>
    <name evidence="2" type="ORF">HHUB_1363</name>
</gene>
<dbReference type="OrthoDB" id="43646at2157"/>
<organism evidence="2 3">
    <name type="scientific">Halobacterium hubeiense</name>
    <dbReference type="NCBI Taxonomy" id="1407499"/>
    <lineage>
        <taxon>Archaea</taxon>
        <taxon>Methanobacteriati</taxon>
        <taxon>Methanobacteriota</taxon>
        <taxon>Stenosarchaea group</taxon>
        <taxon>Halobacteria</taxon>
        <taxon>Halobacteriales</taxon>
        <taxon>Halobacteriaceae</taxon>
        <taxon>Halobacterium</taxon>
    </lineage>
</organism>
<evidence type="ECO:0000313" key="3">
    <source>
        <dbReference type="Proteomes" id="UP000066737"/>
    </source>
</evidence>
<evidence type="ECO:0000259" key="1">
    <source>
        <dbReference type="PROSITE" id="PS51733"/>
    </source>
</evidence>
<dbReference type="PANTHER" id="PTHR43679:SF2">
    <property type="entry name" value="OCTANOYL-[GCVH]:PROTEIN N-OCTANOYLTRANSFERASE"/>
    <property type="match status" value="1"/>
</dbReference>
<dbReference type="PROSITE" id="PS51733">
    <property type="entry name" value="BPL_LPL_CATALYTIC"/>
    <property type="match status" value="1"/>
</dbReference>
<keyword evidence="3" id="KW-1185">Reference proteome</keyword>
<dbReference type="CDD" id="cd16443">
    <property type="entry name" value="LplA"/>
    <property type="match status" value="1"/>
</dbReference>
<dbReference type="SUPFAM" id="SSF55681">
    <property type="entry name" value="Class II aaRS and biotin synthetases"/>
    <property type="match status" value="1"/>
</dbReference>
<dbReference type="Gene3D" id="3.30.930.10">
    <property type="entry name" value="Bira Bifunctional Protein, Domain 2"/>
    <property type="match status" value="1"/>
</dbReference>
<sequence length="286" mass="31449">MTLADREWRLIPEEARDGPMQMALEEVAAETAADGGPRTVRAYQWSPSTLSMGYRQDAASVDWDFADREGITVTRRQTGGGGIYHDEFADISYSIVAPADELPGDLMDCYEVLCEPILSAFHAMGVDAAFVPEEHPAIHEPACYLRALHPAHDIAVDGRKISGNAQYRTRDAVIQHGSLSYDLAPDAHLGVFADPGVGKTTASSSPAHQNTEYSEDIDADRFRERVTSIREEAGISREEAVSALEDALAEWCDAAVGEWTDDELEAARELADEKYATDEWTRERTA</sequence>
<keyword evidence="2" id="KW-0436">Ligase</keyword>
<dbReference type="Proteomes" id="UP000066737">
    <property type="component" value="Chromosome I"/>
</dbReference>
<dbReference type="AlphaFoldDB" id="A0A0U5AAY4"/>
<dbReference type="EMBL" id="LN831302">
    <property type="protein sequence ID" value="CQH47882.1"/>
    <property type="molecule type" value="Genomic_DNA"/>
</dbReference>
<accession>A0A0U5AAY4</accession>
<dbReference type="GO" id="GO:0016874">
    <property type="term" value="F:ligase activity"/>
    <property type="evidence" value="ECO:0007669"/>
    <property type="project" value="UniProtKB-KW"/>
</dbReference>
<dbReference type="InterPro" id="IPR004143">
    <property type="entry name" value="BPL_LPL_catalytic"/>
</dbReference>
<dbReference type="InterPro" id="IPR045864">
    <property type="entry name" value="aa-tRNA-synth_II/BPL/LPL"/>
</dbReference>
<dbReference type="STRING" id="1407499.HHUB_1363"/>
<protein>
    <submittedName>
        <fullName evidence="2">Lipoate-protein ligase domain protein</fullName>
    </submittedName>
</protein>
<dbReference type="GeneID" id="26658054"/>
<reference evidence="3" key="1">
    <citation type="journal article" date="2016" name="Environ. Microbiol.">
        <title>The complete genome of a viable archaeum isolated from 123-million-year-old rock salt.</title>
        <authorList>
            <person name="Jaakkola S.T."/>
            <person name="Pfeiffer F."/>
            <person name="Ravantti J.J."/>
            <person name="Guo Q."/>
            <person name="Liu Y."/>
            <person name="Chen X."/>
            <person name="Ma H."/>
            <person name="Yang C."/>
            <person name="Oksanen H.M."/>
            <person name="Bamford D.H."/>
        </authorList>
    </citation>
    <scope>NUCLEOTIDE SEQUENCE</scope>
    <source>
        <strain evidence="3">JI20-1</strain>
    </source>
</reference>